<gene>
    <name evidence="2" type="ORF">CALVIDRAFT_457934</name>
</gene>
<evidence type="ECO:0000256" key="1">
    <source>
        <dbReference type="SAM" id="SignalP"/>
    </source>
</evidence>
<dbReference type="EMBL" id="KV417281">
    <property type="protein sequence ID" value="KZO97062.1"/>
    <property type="molecule type" value="Genomic_DNA"/>
</dbReference>
<reference evidence="2 3" key="1">
    <citation type="journal article" date="2016" name="Mol. Biol. Evol.">
        <title>Comparative Genomics of Early-Diverging Mushroom-Forming Fungi Provides Insights into the Origins of Lignocellulose Decay Capabilities.</title>
        <authorList>
            <person name="Nagy L.G."/>
            <person name="Riley R."/>
            <person name="Tritt A."/>
            <person name="Adam C."/>
            <person name="Daum C."/>
            <person name="Floudas D."/>
            <person name="Sun H."/>
            <person name="Yadav J.S."/>
            <person name="Pangilinan J."/>
            <person name="Larsson K.H."/>
            <person name="Matsuura K."/>
            <person name="Barry K."/>
            <person name="Labutti K."/>
            <person name="Kuo R."/>
            <person name="Ohm R.A."/>
            <person name="Bhattacharya S.S."/>
            <person name="Shirouzu T."/>
            <person name="Yoshinaga Y."/>
            <person name="Martin F.M."/>
            <person name="Grigoriev I.V."/>
            <person name="Hibbett D.S."/>
        </authorList>
    </citation>
    <scope>NUCLEOTIDE SEQUENCE [LARGE SCALE GENOMIC DNA]</scope>
    <source>
        <strain evidence="2 3">TUFC12733</strain>
    </source>
</reference>
<evidence type="ECO:0000313" key="3">
    <source>
        <dbReference type="Proteomes" id="UP000076738"/>
    </source>
</evidence>
<evidence type="ECO:0000313" key="2">
    <source>
        <dbReference type="EMBL" id="KZO97062.1"/>
    </source>
</evidence>
<dbReference type="Proteomes" id="UP000076738">
    <property type="component" value="Unassembled WGS sequence"/>
</dbReference>
<keyword evidence="3" id="KW-1185">Reference proteome</keyword>
<feature type="non-terminal residue" evidence="2">
    <location>
        <position position="1"/>
    </location>
</feature>
<keyword evidence="1" id="KW-0732">Signal</keyword>
<dbReference type="OrthoDB" id="3341102at2759"/>
<organism evidence="2 3">
    <name type="scientific">Calocera viscosa (strain TUFC12733)</name>
    <dbReference type="NCBI Taxonomy" id="1330018"/>
    <lineage>
        <taxon>Eukaryota</taxon>
        <taxon>Fungi</taxon>
        <taxon>Dikarya</taxon>
        <taxon>Basidiomycota</taxon>
        <taxon>Agaricomycotina</taxon>
        <taxon>Dacrymycetes</taxon>
        <taxon>Dacrymycetales</taxon>
        <taxon>Dacrymycetaceae</taxon>
        <taxon>Calocera</taxon>
    </lineage>
</organism>
<sequence>IWLIDCWSIHRSESFRGWLFSVYPWILLQFVPGGCTGVTQPADTGMQRPLKNIIRKAALEDVVHETQQKLQAGIAPEELRVDVTIATLCNRTVAWLKKAH</sequence>
<feature type="chain" id="PRO_5007890443" description="DDE-1 domain-containing protein" evidence="1">
    <location>
        <begin position="38"/>
        <end position="100"/>
    </location>
</feature>
<name>A0A167MU27_CALVF</name>
<feature type="signal peptide" evidence="1">
    <location>
        <begin position="1"/>
        <end position="37"/>
    </location>
</feature>
<protein>
    <recommendedName>
        <fullName evidence="4">DDE-1 domain-containing protein</fullName>
    </recommendedName>
</protein>
<proteinExistence type="predicted"/>
<feature type="non-terminal residue" evidence="2">
    <location>
        <position position="100"/>
    </location>
</feature>
<evidence type="ECO:0008006" key="4">
    <source>
        <dbReference type="Google" id="ProtNLM"/>
    </source>
</evidence>
<dbReference type="AlphaFoldDB" id="A0A167MU27"/>
<accession>A0A167MU27</accession>